<dbReference type="PANTHER" id="PTHR43757:SF2">
    <property type="entry name" value="AMINOMETHYLTRANSFERASE, MITOCHONDRIAL"/>
    <property type="match status" value="1"/>
</dbReference>
<evidence type="ECO:0000256" key="2">
    <source>
        <dbReference type="ARBA" id="ARBA00012616"/>
    </source>
</evidence>
<feature type="binding site" evidence="8">
    <location>
        <position position="194"/>
    </location>
    <ligand>
        <name>substrate</name>
    </ligand>
</feature>
<dbReference type="FunFam" id="3.30.70.1400:FF:000001">
    <property type="entry name" value="Aminomethyltransferase"/>
    <property type="match status" value="1"/>
</dbReference>
<dbReference type="SUPFAM" id="SSF101790">
    <property type="entry name" value="Aminomethyltransferase beta-barrel domain"/>
    <property type="match status" value="1"/>
</dbReference>
<comment type="catalytic activity">
    <reaction evidence="6 7">
        <text>N(6)-[(R)-S(8)-aminomethyldihydrolipoyl]-L-lysyl-[protein] + (6S)-5,6,7,8-tetrahydrofolate = N(6)-[(R)-dihydrolipoyl]-L-lysyl-[protein] + (6R)-5,10-methylene-5,6,7,8-tetrahydrofolate + NH4(+)</text>
        <dbReference type="Rhea" id="RHEA:16945"/>
        <dbReference type="Rhea" id="RHEA-COMP:10475"/>
        <dbReference type="Rhea" id="RHEA-COMP:10492"/>
        <dbReference type="ChEBI" id="CHEBI:15636"/>
        <dbReference type="ChEBI" id="CHEBI:28938"/>
        <dbReference type="ChEBI" id="CHEBI:57453"/>
        <dbReference type="ChEBI" id="CHEBI:83100"/>
        <dbReference type="ChEBI" id="CHEBI:83143"/>
        <dbReference type="EC" id="2.1.2.10"/>
    </reaction>
</comment>
<evidence type="ECO:0000256" key="8">
    <source>
        <dbReference type="PIRSR" id="PIRSR006487-1"/>
    </source>
</evidence>
<dbReference type="InterPro" id="IPR029043">
    <property type="entry name" value="GcvT/YgfZ_C"/>
</dbReference>
<evidence type="ECO:0000256" key="6">
    <source>
        <dbReference type="ARBA" id="ARBA00047665"/>
    </source>
</evidence>
<organism evidence="11 12">
    <name type="scientific">candidate division TA06 bacterium DG_26</name>
    <dbReference type="NCBI Taxonomy" id="1703771"/>
    <lineage>
        <taxon>Bacteria</taxon>
        <taxon>Bacteria division TA06</taxon>
    </lineage>
</organism>
<evidence type="ECO:0000256" key="1">
    <source>
        <dbReference type="ARBA" id="ARBA00008609"/>
    </source>
</evidence>
<dbReference type="InterPro" id="IPR027266">
    <property type="entry name" value="TrmE/GcvT-like"/>
</dbReference>
<evidence type="ECO:0000313" key="12">
    <source>
        <dbReference type="Proteomes" id="UP000051124"/>
    </source>
</evidence>
<dbReference type="Proteomes" id="UP000051124">
    <property type="component" value="Unassembled WGS sequence"/>
</dbReference>
<dbReference type="Gene3D" id="3.30.70.1400">
    <property type="entry name" value="Aminomethyltransferase beta-barrel domains"/>
    <property type="match status" value="1"/>
</dbReference>
<dbReference type="PANTHER" id="PTHR43757">
    <property type="entry name" value="AMINOMETHYLTRANSFERASE"/>
    <property type="match status" value="1"/>
</dbReference>
<dbReference type="GO" id="GO:0005960">
    <property type="term" value="C:glycine cleavage complex"/>
    <property type="evidence" value="ECO:0007669"/>
    <property type="project" value="InterPro"/>
</dbReference>
<comment type="function">
    <text evidence="7">The glycine cleavage system catalyzes the degradation of glycine.</text>
</comment>
<dbReference type="PATRIC" id="fig|1703771.3.peg.597"/>
<dbReference type="InterPro" id="IPR028896">
    <property type="entry name" value="GcvT/YgfZ/DmdA"/>
</dbReference>
<dbReference type="SUPFAM" id="SSF103025">
    <property type="entry name" value="Folate-binding domain"/>
    <property type="match status" value="1"/>
</dbReference>
<dbReference type="GO" id="GO:0005829">
    <property type="term" value="C:cytosol"/>
    <property type="evidence" value="ECO:0007669"/>
    <property type="project" value="TreeGrafter"/>
</dbReference>
<comment type="subunit">
    <text evidence="7">The glycine cleavage system is composed of four proteins: P, T, L and H.</text>
</comment>
<feature type="domain" description="Aminomethyltransferase C-terminal" evidence="10">
    <location>
        <begin position="280"/>
        <end position="357"/>
    </location>
</feature>
<keyword evidence="3 7" id="KW-0032">Aminotransferase</keyword>
<evidence type="ECO:0000313" key="11">
    <source>
        <dbReference type="EMBL" id="KPJ49114.1"/>
    </source>
</evidence>
<dbReference type="GO" id="GO:0019464">
    <property type="term" value="P:glycine decarboxylation via glycine cleavage system"/>
    <property type="evidence" value="ECO:0007669"/>
    <property type="project" value="UniProtKB-UniRule"/>
</dbReference>
<dbReference type="NCBIfam" id="TIGR00528">
    <property type="entry name" value="gcvT"/>
    <property type="match status" value="1"/>
</dbReference>
<dbReference type="EMBL" id="LIZT01000075">
    <property type="protein sequence ID" value="KPJ49114.1"/>
    <property type="molecule type" value="Genomic_DNA"/>
</dbReference>
<dbReference type="NCBIfam" id="NF001567">
    <property type="entry name" value="PRK00389.1"/>
    <property type="match status" value="1"/>
</dbReference>
<sequence length="362" mass="41198">MMKKTPMYSRHLEKGAKMVPFARFMMPVHFSGIIQEHERVRERVGIFDISHMGEIEIRGEDCLEFVNEVTSNDASKLSEGRVQYSLLLLPSGGIVDETLVYRQKDRFMLVVNAVNTEKDYEWLLEQRKGRVEVLNRSEETGALALQGPLSERVMQRISHAQIADLRYYSFMSTEIAGEACLLSRTGYTGEDGFEVFAGWDRICRIWDAIMDESNDFQIQPAGLGARDTLRLEMRYCLYGSDVDETTTPLEAGLGWIVGWDKEEFVGRDVLMRQRREGVSRKLVGFELERGIPRPDYDIFCGGDRIGRVTSGTYSPSLRKGIGIGYVDAGHHRIGTEVEITGRGRYEKAVVVKTPFYKNPSHK</sequence>
<comment type="caution">
    <text evidence="11">The sequence shown here is derived from an EMBL/GenBank/DDBJ whole genome shotgun (WGS) entry which is preliminary data.</text>
</comment>
<dbReference type="FunFam" id="4.10.1250.10:FF:000001">
    <property type="entry name" value="Aminomethyltransferase"/>
    <property type="match status" value="1"/>
</dbReference>
<keyword evidence="4 7" id="KW-0808">Transferase</keyword>
<dbReference type="InterPro" id="IPR006223">
    <property type="entry name" value="GcvT"/>
</dbReference>
<dbReference type="EC" id="2.1.2.10" evidence="2 7"/>
<dbReference type="InterPro" id="IPR022903">
    <property type="entry name" value="GcvT_bac"/>
</dbReference>
<dbReference type="InterPro" id="IPR006222">
    <property type="entry name" value="GCVT_N"/>
</dbReference>
<dbReference type="Gene3D" id="4.10.1250.10">
    <property type="entry name" value="Aminomethyltransferase fragment"/>
    <property type="match status" value="1"/>
</dbReference>
<dbReference type="InterPro" id="IPR013977">
    <property type="entry name" value="GcvT_C"/>
</dbReference>
<dbReference type="Gene3D" id="3.30.1360.120">
    <property type="entry name" value="Probable tRNA modification gtpase trme, domain 1"/>
    <property type="match status" value="1"/>
</dbReference>
<evidence type="ECO:0000259" key="10">
    <source>
        <dbReference type="Pfam" id="PF08669"/>
    </source>
</evidence>
<protein>
    <recommendedName>
        <fullName evidence="2 7">Aminomethyltransferase</fullName>
        <ecNumber evidence="2 7">2.1.2.10</ecNumber>
    </recommendedName>
    <alternativeName>
        <fullName evidence="5 7">Glycine cleavage system T protein</fullName>
    </alternativeName>
</protein>
<reference evidence="11 12" key="1">
    <citation type="journal article" date="2015" name="Microbiome">
        <title>Genomic resolution of linkages in carbon, nitrogen, and sulfur cycling among widespread estuary sediment bacteria.</title>
        <authorList>
            <person name="Baker B.J."/>
            <person name="Lazar C.S."/>
            <person name="Teske A.P."/>
            <person name="Dick G.J."/>
        </authorList>
    </citation>
    <scope>NUCLEOTIDE SEQUENCE [LARGE SCALE GENOMIC DNA]</scope>
    <source>
        <strain evidence="11">DG_26</strain>
    </source>
</reference>
<dbReference type="GO" id="GO:0008483">
    <property type="term" value="F:transaminase activity"/>
    <property type="evidence" value="ECO:0007669"/>
    <property type="project" value="UniProtKB-KW"/>
</dbReference>
<gene>
    <name evidence="7" type="primary">gcvT</name>
    <name evidence="11" type="ORF">AMJ40_06260</name>
</gene>
<proteinExistence type="inferred from homology"/>
<comment type="similarity">
    <text evidence="1 7">Belongs to the GcvT family.</text>
</comment>
<dbReference type="Pfam" id="PF08669">
    <property type="entry name" value="GCV_T_C"/>
    <property type="match status" value="1"/>
</dbReference>
<evidence type="ECO:0000256" key="4">
    <source>
        <dbReference type="ARBA" id="ARBA00022679"/>
    </source>
</evidence>
<dbReference type="GO" id="GO:0004047">
    <property type="term" value="F:aminomethyltransferase activity"/>
    <property type="evidence" value="ECO:0007669"/>
    <property type="project" value="UniProtKB-UniRule"/>
</dbReference>
<dbReference type="AlphaFoldDB" id="A0A0S7WG24"/>
<feature type="domain" description="GCVT N-terminal" evidence="9">
    <location>
        <begin position="7"/>
        <end position="261"/>
    </location>
</feature>
<accession>A0A0S7WG24</accession>
<dbReference type="HAMAP" id="MF_00259">
    <property type="entry name" value="GcvT"/>
    <property type="match status" value="1"/>
</dbReference>
<dbReference type="Gene3D" id="2.40.30.110">
    <property type="entry name" value="Aminomethyltransferase beta-barrel domains"/>
    <property type="match status" value="1"/>
</dbReference>
<dbReference type="FunFam" id="2.40.30.110:FF:000003">
    <property type="entry name" value="Aminomethyltransferase"/>
    <property type="match status" value="1"/>
</dbReference>
<evidence type="ECO:0000256" key="7">
    <source>
        <dbReference type="HAMAP-Rule" id="MF_00259"/>
    </source>
</evidence>
<name>A0A0S7WG24_UNCT6</name>
<evidence type="ECO:0000256" key="3">
    <source>
        <dbReference type="ARBA" id="ARBA00022576"/>
    </source>
</evidence>
<evidence type="ECO:0000259" key="9">
    <source>
        <dbReference type="Pfam" id="PF01571"/>
    </source>
</evidence>
<dbReference type="Pfam" id="PF01571">
    <property type="entry name" value="GCV_T"/>
    <property type="match status" value="1"/>
</dbReference>
<evidence type="ECO:0000256" key="5">
    <source>
        <dbReference type="ARBA" id="ARBA00031395"/>
    </source>
</evidence>
<dbReference type="PIRSF" id="PIRSF006487">
    <property type="entry name" value="GcvT"/>
    <property type="match status" value="1"/>
</dbReference>